<feature type="region of interest" description="Disordered" evidence="1">
    <location>
        <begin position="161"/>
        <end position="313"/>
    </location>
</feature>
<keyword evidence="3" id="KW-1185">Reference proteome</keyword>
<feature type="compositionally biased region" description="Polar residues" evidence="1">
    <location>
        <begin position="161"/>
        <end position="181"/>
    </location>
</feature>
<sequence>MQPLDRGFHGVLKKFYSSECEKWLRNHPGRSITVYQVAEIFTPAFHQAATTGRGIELFKCTGIVPWNPDIFTDADFLASEVTEREDPENNPVSQSFPQEPLVPAVIDLCEDTPSIISAPQAPTVSDETVEVELPQPGFSGSTSTCFEKPATLVVKAKSDLQFSSTTSVSRDPTSSIVSSAQEADVPNKTFEADPPHLSSRSEQPESSCSEPQPESSHSEPQPESSRSEPTPESTRSEPQPESFRSEPQPESFRSEPQPRSPSSVKPLPVTEARSILQISSSPLSDIIPFPKSTQKRSFNRKHKKSEVHRIKFN</sequence>
<dbReference type="EMBL" id="JARGEI010000024">
    <property type="protein sequence ID" value="KAJ8709362.1"/>
    <property type="molecule type" value="Genomic_DNA"/>
</dbReference>
<reference evidence="2" key="1">
    <citation type="submission" date="2023-03" db="EMBL/GenBank/DDBJ databases">
        <title>Chromosome-level genomes of two armyworms, Mythimna separata and Mythimna loreyi, provide insights into the biosynthesis and reception of sex pheromones.</title>
        <authorList>
            <person name="Zhao H."/>
        </authorList>
    </citation>
    <scope>NUCLEOTIDE SEQUENCE</scope>
    <source>
        <strain evidence="2">BeijingLab</strain>
        <tissue evidence="2">Pupa</tissue>
    </source>
</reference>
<organism evidence="2 3">
    <name type="scientific">Mythimna separata</name>
    <name type="common">Oriental armyworm</name>
    <name type="synonym">Pseudaletia separata</name>
    <dbReference type="NCBI Taxonomy" id="271217"/>
    <lineage>
        <taxon>Eukaryota</taxon>
        <taxon>Metazoa</taxon>
        <taxon>Ecdysozoa</taxon>
        <taxon>Arthropoda</taxon>
        <taxon>Hexapoda</taxon>
        <taxon>Insecta</taxon>
        <taxon>Pterygota</taxon>
        <taxon>Neoptera</taxon>
        <taxon>Endopterygota</taxon>
        <taxon>Lepidoptera</taxon>
        <taxon>Glossata</taxon>
        <taxon>Ditrysia</taxon>
        <taxon>Noctuoidea</taxon>
        <taxon>Noctuidae</taxon>
        <taxon>Noctuinae</taxon>
        <taxon>Hadenini</taxon>
        <taxon>Mythimna</taxon>
    </lineage>
</organism>
<feature type="compositionally biased region" description="Basic residues" evidence="1">
    <location>
        <begin position="293"/>
        <end position="313"/>
    </location>
</feature>
<dbReference type="AlphaFoldDB" id="A0AAD8DN17"/>
<dbReference type="Proteomes" id="UP001231518">
    <property type="component" value="Chromosome 22"/>
</dbReference>
<gene>
    <name evidence="2" type="ORF">PYW07_009188</name>
</gene>
<evidence type="ECO:0000256" key="1">
    <source>
        <dbReference type="SAM" id="MobiDB-lite"/>
    </source>
</evidence>
<comment type="caution">
    <text evidence="2">The sequence shown here is derived from an EMBL/GenBank/DDBJ whole genome shotgun (WGS) entry which is preliminary data.</text>
</comment>
<proteinExistence type="predicted"/>
<accession>A0AAD8DN17</accession>
<feature type="compositionally biased region" description="Low complexity" evidence="1">
    <location>
        <begin position="198"/>
        <end position="242"/>
    </location>
</feature>
<evidence type="ECO:0000313" key="3">
    <source>
        <dbReference type="Proteomes" id="UP001231518"/>
    </source>
</evidence>
<protein>
    <submittedName>
        <fullName evidence="2">Uncharacterized protein</fullName>
    </submittedName>
</protein>
<evidence type="ECO:0000313" key="2">
    <source>
        <dbReference type="EMBL" id="KAJ8709362.1"/>
    </source>
</evidence>
<name>A0AAD8DN17_MYTSE</name>